<dbReference type="InterPro" id="IPR017894">
    <property type="entry name" value="HTH_IS21_transposase_type"/>
</dbReference>
<protein>
    <submittedName>
        <fullName evidence="2">ISL3 family transposase</fullName>
    </submittedName>
</protein>
<evidence type="ECO:0000313" key="3">
    <source>
        <dbReference type="Proteomes" id="UP001596337"/>
    </source>
</evidence>
<evidence type="ECO:0000313" key="2">
    <source>
        <dbReference type="EMBL" id="MFC6867970.1"/>
    </source>
</evidence>
<dbReference type="PANTHER" id="PTHR33498:SF1">
    <property type="entry name" value="TRANSPOSASE FOR INSERTION SEQUENCE ELEMENT IS1557"/>
    <property type="match status" value="1"/>
</dbReference>
<organism evidence="2 3">
    <name type="scientific">Haloechinothrix salitolerans</name>
    <dbReference type="NCBI Taxonomy" id="926830"/>
    <lineage>
        <taxon>Bacteria</taxon>
        <taxon>Bacillati</taxon>
        <taxon>Actinomycetota</taxon>
        <taxon>Actinomycetes</taxon>
        <taxon>Pseudonocardiales</taxon>
        <taxon>Pseudonocardiaceae</taxon>
        <taxon>Haloechinothrix</taxon>
    </lineage>
</organism>
<sequence>MVWPRLAGLVVERVERRVGDLVVVARVAGSSARCRWCGKASRLVHGRYRRCLADAPLAGTGVFIDLEVRRFRCSNGTCHAATFAEQVPGVTTPHCRATPLWQTMVAHIGLALAGRAGARLAATLGMTCGRDTLLRRVRDHPDPPRREVHVVGVDDFALRKRLRYATVLVDMDTRRPVDVLADRRVDPTATWLRTHPEIRIVCRDGSAAYAEAINQGAGQAVQVSDRWHLWKGLGDATLKEVATHSGCWAKATLPIREGTRAATTRERWQYVHDLLDRGVGLGECARRLNLSLNTVKRYARIAQPERLVRAPAYRPTLVDPYREHLRQRRAEDPAVPVTRLLAEITALGYRGSANLLVRYINQGRVETDRPPISPRGLTGLILTR</sequence>
<keyword evidence="3" id="KW-1185">Reference proteome</keyword>
<reference evidence="3" key="1">
    <citation type="journal article" date="2019" name="Int. J. Syst. Evol. Microbiol.">
        <title>The Global Catalogue of Microorganisms (GCM) 10K type strain sequencing project: providing services to taxonomists for standard genome sequencing and annotation.</title>
        <authorList>
            <consortium name="The Broad Institute Genomics Platform"/>
            <consortium name="The Broad Institute Genome Sequencing Center for Infectious Disease"/>
            <person name="Wu L."/>
            <person name="Ma J."/>
        </authorList>
    </citation>
    <scope>NUCLEOTIDE SEQUENCE [LARGE SCALE GENOMIC DNA]</scope>
    <source>
        <strain evidence="3">KCTC 32255</strain>
    </source>
</reference>
<dbReference type="PROSITE" id="PS50531">
    <property type="entry name" value="HTH_IS21"/>
    <property type="match status" value="1"/>
</dbReference>
<dbReference type="RefSeq" id="WP_390221047.1">
    <property type="nucleotide sequence ID" value="NZ_JBHSXX010000001.1"/>
</dbReference>
<dbReference type="NCBIfam" id="NF033550">
    <property type="entry name" value="transpos_ISL3"/>
    <property type="match status" value="1"/>
</dbReference>
<dbReference type="EMBL" id="JBHSXX010000001">
    <property type="protein sequence ID" value="MFC6867970.1"/>
    <property type="molecule type" value="Genomic_DNA"/>
</dbReference>
<dbReference type="Pfam" id="PF01610">
    <property type="entry name" value="DDE_Tnp_ISL3"/>
    <property type="match status" value="1"/>
</dbReference>
<name>A0ABW2BY24_9PSEU</name>
<evidence type="ECO:0000259" key="1">
    <source>
        <dbReference type="PROSITE" id="PS50531"/>
    </source>
</evidence>
<dbReference type="Pfam" id="PF14690">
    <property type="entry name" value="Zn_ribbon_ISL3"/>
    <property type="match status" value="1"/>
</dbReference>
<dbReference type="PANTHER" id="PTHR33498">
    <property type="entry name" value="TRANSPOSASE FOR INSERTION SEQUENCE ELEMENT IS1557"/>
    <property type="match status" value="1"/>
</dbReference>
<accession>A0ABW2BY24</accession>
<dbReference type="InterPro" id="IPR047951">
    <property type="entry name" value="Transpos_ISL3"/>
</dbReference>
<dbReference type="InterPro" id="IPR002560">
    <property type="entry name" value="Transposase_DDE"/>
</dbReference>
<feature type="domain" description="HTH IS21-type" evidence="1">
    <location>
        <begin position="266"/>
        <end position="329"/>
    </location>
</feature>
<comment type="caution">
    <text evidence="2">The sequence shown here is derived from an EMBL/GenBank/DDBJ whole genome shotgun (WGS) entry which is preliminary data.</text>
</comment>
<dbReference type="Proteomes" id="UP001596337">
    <property type="component" value="Unassembled WGS sequence"/>
</dbReference>
<gene>
    <name evidence="2" type="ORF">ACFQGD_12500</name>
</gene>
<dbReference type="InterPro" id="IPR029261">
    <property type="entry name" value="Transposase_Znf"/>
</dbReference>
<proteinExistence type="predicted"/>